<reference evidence="2" key="1">
    <citation type="journal article" date="2013" name="Microb. Biotechnol.">
        <title>Metabolic potential of the organic-solvent tolerant Pseudomonas putida DOT-T1E deduced from its annotated genome.</title>
        <authorList>
            <person name="Udaondo Z."/>
            <person name="Molina L."/>
            <person name="Daniels C."/>
            <person name="Gomez M.J."/>
            <person name="Molina-Henares M.A."/>
            <person name="Matilla M.A."/>
            <person name="Roca A."/>
            <person name="Fernandez M."/>
            <person name="Duque E."/>
            <person name="Segura A."/>
            <person name="Ramos J.L."/>
        </authorList>
    </citation>
    <scope>NUCLEOTIDE SEQUENCE [LARGE SCALE GENOMIC DNA]</scope>
    <source>
        <strain evidence="2">DOT-T1E</strain>
    </source>
</reference>
<dbReference type="HOGENOM" id="CLU_012816_0_0_6"/>
<dbReference type="Proteomes" id="UP000006503">
    <property type="component" value="Chromosome"/>
</dbReference>
<gene>
    <name evidence="1" type="ordered locus">T1E_1202</name>
</gene>
<sequence length="972" mass="105656">MHLACADLGNAGQCGHGLMLEQITDTEQQAVLPRPTDQLDRDDRVAPELEEVVTHAHLRQLQHALPQRGKTLLQGIAWRHVGLLQGAEVGCRQCFAVELAVGQQRQLLQHQPVGRQHVVRQALAQRRLQLLALLGRPVCGNAIGQHQVSRQLLAAWAVDGYHHGLAHLGAGQQARLDFAQFDTEAADFYLVIDPPQVIELPVGAQANLVTGAVQARTLGAKRVGHEALGRQPRAPQVAAGQAGTAQVQLPGHACWQQAQGGVQHTRTALADRLADRCIGAVAMIPGAGTPDHRRDHGLGGAIPIDHHLGLQALLHPLVSRPRHGIAAKAVKTNRWRVTGMRRMLGQLLQVGRRESGHGHPMPAYLLVGALGAPQLIVAQQQAATHDQRGQPAFMSTVEGKRQEMQLTVRRGHFVPLASGQAVHGQRPVCDRNAFGLAGRTRGVDHVGQVLRVQCHGGCMVGARLLNPLVEQQRTHAGLHVQARQHPAVTEQQVDAAVLHHVGQALCRVLGVQRQERAPGLENAQQTDNHVERTLQGDAHQHVGADTQRPQAVCQLVGPGLKLAVAQLLVADQQRYRLRLAPGLLGNQLVNRRRRGREPRLLPALQQCRLLLGRQQRQLADSLGWVGSKAAQQVAPVLSHALQGSGFEQLGSVEERHVDRRVGLQRFQGQVELRGATLQGHFLGMQTCQAGAANLLAGNAEVVVHHLEQRVAVQRALRVQGLDQAVERQVLMRLAGQRRGLDLAEQRRAAHGRVDFDAHDQGIDEKAQDVFQLLPAAVAHRYADAHIGLFAVALQQQGKSPEEQLEQGQLMLTRQLPQALRQFAVQGERDAPQPVVFQRAARVVDWQFQDGLLASQLPAPVVQLALELALVEPVLVPGGVIGVLDRQPGQCRRLAPVQGLVQGNELTHHHAHRTTIGNDVVQGDHQQLVLLAQLQHLGAPQRAGAQVEQPLGLGQYLSLYVCQLGRCRQSVPG</sequence>
<name>I7C5X5_PSEPT</name>
<dbReference type="KEGG" id="ppx:T1E_1202"/>
<dbReference type="AntiFam" id="ANF00178">
    <property type="entry name" value="Shadow ORF (opposite dhbF)"/>
</dbReference>
<dbReference type="AlphaFoldDB" id="I7C5X5"/>
<evidence type="ECO:0000313" key="1">
    <source>
        <dbReference type="EMBL" id="AFO47059.1"/>
    </source>
</evidence>
<proteinExistence type="predicted"/>
<accession>I7C5X5</accession>
<organism evidence="1 2">
    <name type="scientific">Pseudomonas putida (strain DOT-T1E)</name>
    <dbReference type="NCBI Taxonomy" id="1196325"/>
    <lineage>
        <taxon>Bacteria</taxon>
        <taxon>Pseudomonadati</taxon>
        <taxon>Pseudomonadota</taxon>
        <taxon>Gammaproteobacteria</taxon>
        <taxon>Pseudomonadales</taxon>
        <taxon>Pseudomonadaceae</taxon>
        <taxon>Pseudomonas</taxon>
    </lineage>
</organism>
<dbReference type="EMBL" id="CP003734">
    <property type="protein sequence ID" value="AFO47059.1"/>
    <property type="molecule type" value="Genomic_DNA"/>
</dbReference>
<protein>
    <submittedName>
        <fullName evidence="1">Uncharacterized protein</fullName>
    </submittedName>
</protein>
<evidence type="ECO:0000313" key="2">
    <source>
        <dbReference type="Proteomes" id="UP000006503"/>
    </source>
</evidence>